<dbReference type="Gramene" id="Pp3c26_15030V3.3">
    <property type="protein sequence ID" value="PAC:32917603.CDS.1"/>
    <property type="gene ID" value="Pp3c26_15030"/>
</dbReference>
<dbReference type="AlphaFoldDB" id="A0A2K1ID37"/>
<dbReference type="PaxDb" id="3218-PP1S231_25V6.1"/>
<dbReference type="InParanoid" id="A0A2K1ID37"/>
<dbReference type="Gramene" id="Pp3c26_15030V3.1">
    <property type="protein sequence ID" value="PAC:32917601.CDS.1"/>
    <property type="gene ID" value="Pp3c26_15030"/>
</dbReference>
<dbReference type="EnsemblPlants" id="Pp3c26_15030V3.1">
    <property type="protein sequence ID" value="PAC:32917601.CDS.1"/>
    <property type="gene ID" value="Pp3c26_15030"/>
</dbReference>
<organism evidence="1">
    <name type="scientific">Physcomitrium patens</name>
    <name type="common">Spreading-leaved earth moss</name>
    <name type="synonym">Physcomitrella patens</name>
    <dbReference type="NCBI Taxonomy" id="3218"/>
    <lineage>
        <taxon>Eukaryota</taxon>
        <taxon>Viridiplantae</taxon>
        <taxon>Streptophyta</taxon>
        <taxon>Embryophyta</taxon>
        <taxon>Bryophyta</taxon>
        <taxon>Bryophytina</taxon>
        <taxon>Bryopsida</taxon>
        <taxon>Funariidae</taxon>
        <taxon>Funariales</taxon>
        <taxon>Funariaceae</taxon>
        <taxon>Physcomitrium</taxon>
    </lineage>
</organism>
<dbReference type="Gramene" id="Pp3c26_15030V3.2">
    <property type="protein sequence ID" value="PAC:32917602.CDS.1"/>
    <property type="gene ID" value="Pp3c26_15030"/>
</dbReference>
<sequence>MGKNKAHREYFQTDLRKERSPCINHVDLSMCTADLNMKRVTPEMNTKLVEKMLPAGLSLQQFDQPTPRMTRIDSYRAPPLKLTLETIEEDKPENAKPDFLQRSKSLPSQNRFPKEHGTGHGFQGLQCLNKLPSYRHGQGDYLPGGCGVSMSGPILPSEYTDFTTPKHRSRFSKMREALRSSRFRQAFGHFISRMRPTSRRSH</sequence>
<proteinExistence type="predicted"/>
<evidence type="ECO:0000313" key="1">
    <source>
        <dbReference type="EMBL" id="PNR27193.1"/>
    </source>
</evidence>
<reference evidence="2" key="3">
    <citation type="submission" date="2020-12" db="UniProtKB">
        <authorList>
            <consortium name="EnsemblPlants"/>
        </authorList>
    </citation>
    <scope>IDENTIFICATION</scope>
</reference>
<dbReference type="EnsemblPlants" id="Pp3c26_15030V3.2">
    <property type="protein sequence ID" value="PAC:32917602.CDS.1"/>
    <property type="gene ID" value="Pp3c26_15030"/>
</dbReference>
<evidence type="ECO:0000313" key="2">
    <source>
        <dbReference type="EnsemblPlants" id="PAC:32917601.CDS.1"/>
    </source>
</evidence>
<evidence type="ECO:0000313" key="3">
    <source>
        <dbReference type="Proteomes" id="UP000006727"/>
    </source>
</evidence>
<gene>
    <name evidence="1" type="ORF">PHYPA_030674</name>
</gene>
<name>A0A2K1ID37_PHYPA</name>
<dbReference type="EnsemblPlants" id="Pp3c26_15030V3.3">
    <property type="protein sequence ID" value="PAC:32917603.CDS.1"/>
    <property type="gene ID" value="Pp3c26_15030"/>
</dbReference>
<reference evidence="1 3" key="2">
    <citation type="journal article" date="2018" name="Plant J.">
        <title>The Physcomitrella patens chromosome-scale assembly reveals moss genome structure and evolution.</title>
        <authorList>
            <person name="Lang D."/>
            <person name="Ullrich K.K."/>
            <person name="Murat F."/>
            <person name="Fuchs J."/>
            <person name="Jenkins J."/>
            <person name="Haas F.B."/>
            <person name="Piednoel M."/>
            <person name="Gundlach H."/>
            <person name="Van Bel M."/>
            <person name="Meyberg R."/>
            <person name="Vives C."/>
            <person name="Morata J."/>
            <person name="Symeonidi A."/>
            <person name="Hiss M."/>
            <person name="Muchero W."/>
            <person name="Kamisugi Y."/>
            <person name="Saleh O."/>
            <person name="Blanc G."/>
            <person name="Decker E.L."/>
            <person name="van Gessel N."/>
            <person name="Grimwood J."/>
            <person name="Hayes R.D."/>
            <person name="Graham S.W."/>
            <person name="Gunter L.E."/>
            <person name="McDaniel S.F."/>
            <person name="Hoernstein S.N.W."/>
            <person name="Larsson A."/>
            <person name="Li F.W."/>
            <person name="Perroud P.F."/>
            <person name="Phillips J."/>
            <person name="Ranjan P."/>
            <person name="Rokshar D.S."/>
            <person name="Rothfels C.J."/>
            <person name="Schneider L."/>
            <person name="Shu S."/>
            <person name="Stevenson D.W."/>
            <person name="Thummler F."/>
            <person name="Tillich M."/>
            <person name="Villarreal Aguilar J.C."/>
            <person name="Widiez T."/>
            <person name="Wong G.K."/>
            <person name="Wymore A."/>
            <person name="Zhang Y."/>
            <person name="Zimmer A.D."/>
            <person name="Quatrano R.S."/>
            <person name="Mayer K.F.X."/>
            <person name="Goodstein D."/>
            <person name="Casacuberta J.M."/>
            <person name="Vandepoele K."/>
            <person name="Reski R."/>
            <person name="Cuming A.C."/>
            <person name="Tuskan G.A."/>
            <person name="Maumus F."/>
            <person name="Salse J."/>
            <person name="Schmutz J."/>
            <person name="Rensing S.A."/>
        </authorList>
    </citation>
    <scope>NUCLEOTIDE SEQUENCE [LARGE SCALE GENOMIC DNA]</scope>
    <source>
        <strain evidence="2 3">cv. Gransden 2004</strain>
    </source>
</reference>
<accession>A0A2K1ID37</accession>
<dbReference type="Proteomes" id="UP000006727">
    <property type="component" value="Chromosome 26"/>
</dbReference>
<reference evidence="1 3" key="1">
    <citation type="journal article" date="2008" name="Science">
        <title>The Physcomitrella genome reveals evolutionary insights into the conquest of land by plants.</title>
        <authorList>
            <person name="Rensing S."/>
            <person name="Lang D."/>
            <person name="Zimmer A."/>
            <person name="Terry A."/>
            <person name="Salamov A."/>
            <person name="Shapiro H."/>
            <person name="Nishiyama T."/>
            <person name="Perroud P.-F."/>
            <person name="Lindquist E."/>
            <person name="Kamisugi Y."/>
            <person name="Tanahashi T."/>
            <person name="Sakakibara K."/>
            <person name="Fujita T."/>
            <person name="Oishi K."/>
            <person name="Shin-I T."/>
            <person name="Kuroki Y."/>
            <person name="Toyoda A."/>
            <person name="Suzuki Y."/>
            <person name="Hashimoto A."/>
            <person name="Yamaguchi K."/>
            <person name="Sugano A."/>
            <person name="Kohara Y."/>
            <person name="Fujiyama A."/>
            <person name="Anterola A."/>
            <person name="Aoki S."/>
            <person name="Ashton N."/>
            <person name="Barbazuk W.B."/>
            <person name="Barker E."/>
            <person name="Bennetzen J."/>
            <person name="Bezanilla M."/>
            <person name="Blankenship R."/>
            <person name="Cho S.H."/>
            <person name="Dutcher S."/>
            <person name="Estelle M."/>
            <person name="Fawcett J.A."/>
            <person name="Gundlach H."/>
            <person name="Hanada K."/>
            <person name="Heyl A."/>
            <person name="Hicks K.A."/>
            <person name="Hugh J."/>
            <person name="Lohr M."/>
            <person name="Mayer K."/>
            <person name="Melkozernov A."/>
            <person name="Murata T."/>
            <person name="Nelson D."/>
            <person name="Pils B."/>
            <person name="Prigge M."/>
            <person name="Reiss B."/>
            <person name="Renner T."/>
            <person name="Rombauts S."/>
            <person name="Rushton P."/>
            <person name="Sanderfoot A."/>
            <person name="Schween G."/>
            <person name="Shiu S.-H."/>
            <person name="Stueber K."/>
            <person name="Theodoulou F.L."/>
            <person name="Tu H."/>
            <person name="Van de Peer Y."/>
            <person name="Verrier P.J."/>
            <person name="Waters E."/>
            <person name="Wood A."/>
            <person name="Yang L."/>
            <person name="Cove D."/>
            <person name="Cuming A."/>
            <person name="Hasebe M."/>
            <person name="Lucas S."/>
            <person name="Mishler D.B."/>
            <person name="Reski R."/>
            <person name="Grigoriev I."/>
            <person name="Quatrano R.S."/>
            <person name="Boore J.L."/>
        </authorList>
    </citation>
    <scope>NUCLEOTIDE SEQUENCE [LARGE SCALE GENOMIC DNA]</scope>
    <source>
        <strain evidence="2 3">cv. Gransden 2004</strain>
    </source>
</reference>
<protein>
    <submittedName>
        <fullName evidence="1 2">Uncharacterized protein</fullName>
    </submittedName>
</protein>
<dbReference type="EMBL" id="ABEU02000026">
    <property type="protein sequence ID" value="PNR27193.1"/>
    <property type="molecule type" value="Genomic_DNA"/>
</dbReference>
<keyword evidence="3" id="KW-1185">Reference proteome</keyword>